<dbReference type="EMBL" id="FWWU01000004">
    <property type="protein sequence ID" value="SMB79881.1"/>
    <property type="molecule type" value="Genomic_DNA"/>
</dbReference>
<sequence>MSATLPGTKTPDSRKAEAAEAPGAGSPRPRSWPGWSWRPGEDAQAVLAVVLALVIWGLSLPGVELDRMTDLGLASVLPPAYYLAPLLLTLSYWRLTLRRSPPAALMGLHLVALIVILQVTLPLLYGTARFGWTYKHIGVMEYVLQRGYVDSSIDAYHNWPGFFSLVAALLRLPGLPDSFALDLARWWPAVFNLLYLGPLLLIYRAFTAQARVVWLSAWFFLLGNWIGQDYFSPQSFAFFLFLFVLAACVTWLAPRARPGERGGPVPAPGQSPSRPLLLGLLGLACLAVVASHQLTPFMLLAAFVALMLTGSRQLWWLFALTLLLTVAWDLGVAWPYLSRYSHWYSSLGHLEQNLEFNVDKPVQYSAGHQLVSRLTRGMTLFLWGVAALGVFRAWRERQLDLRPVLLAAAPFPMLALGAYGGEMVLRIYLFSLPFMAYLAATALYSPVTRPRWTVAPVRSSAALFTYLPVPQTPVRREAAGSLLVSTLLLGGLFFSAYGNERTNRVARADVQAAQYLYAHAPPDSAIVTFSVDSFPLKLSGNYASYEHMPLVDDQLDRNVTLGEAQYQQLREQLREAGVHQGFVVFTDAQRIYAEGNRILAPGAFGAFEALVRSDPSARLIYGQGSARIYRIRPAPSLVPG</sequence>
<keyword evidence="4" id="KW-1185">Reference proteome</keyword>
<reference evidence="3 4" key="1">
    <citation type="submission" date="2017-04" db="EMBL/GenBank/DDBJ databases">
        <authorList>
            <person name="Afonso C.L."/>
            <person name="Miller P.J."/>
            <person name="Scott M.A."/>
            <person name="Spackman E."/>
            <person name="Goraichik I."/>
            <person name="Dimitrov K.M."/>
            <person name="Suarez D.L."/>
            <person name="Swayne D.E."/>
        </authorList>
    </citation>
    <scope>NUCLEOTIDE SEQUENCE [LARGE SCALE GENOMIC DNA]</scope>
    <source>
        <strain evidence="3 4">KR-140</strain>
    </source>
</reference>
<keyword evidence="2" id="KW-0472">Membrane</keyword>
<dbReference type="STRING" id="695939.SAMN00790413_05352"/>
<protein>
    <submittedName>
        <fullName evidence="3">Uncharacterized protein</fullName>
    </submittedName>
</protein>
<dbReference type="AlphaFoldDB" id="A0A1W1UGE4"/>
<feature type="transmembrane region" description="Helical" evidence="2">
    <location>
        <begin position="105"/>
        <end position="125"/>
    </location>
</feature>
<evidence type="ECO:0000313" key="4">
    <source>
        <dbReference type="Proteomes" id="UP000192582"/>
    </source>
</evidence>
<feature type="transmembrane region" description="Helical" evidence="2">
    <location>
        <begin position="186"/>
        <end position="205"/>
    </location>
</feature>
<keyword evidence="2" id="KW-0812">Transmembrane</keyword>
<feature type="transmembrane region" description="Helical" evidence="2">
    <location>
        <begin position="45"/>
        <end position="63"/>
    </location>
</feature>
<evidence type="ECO:0000256" key="1">
    <source>
        <dbReference type="SAM" id="MobiDB-lite"/>
    </source>
</evidence>
<dbReference type="OrthoDB" id="139907at2"/>
<feature type="transmembrane region" description="Helical" evidence="2">
    <location>
        <begin position="478"/>
        <end position="497"/>
    </location>
</feature>
<feature type="transmembrane region" description="Helical" evidence="2">
    <location>
        <begin position="378"/>
        <end position="395"/>
    </location>
</feature>
<accession>A0A1W1UGE4</accession>
<gene>
    <name evidence="3" type="ORF">SAMN00790413_05352</name>
</gene>
<feature type="transmembrane region" description="Helical" evidence="2">
    <location>
        <begin position="75"/>
        <end position="93"/>
    </location>
</feature>
<organism evidence="3 4">
    <name type="scientific">Deinococcus hopiensis KR-140</name>
    <dbReference type="NCBI Taxonomy" id="695939"/>
    <lineage>
        <taxon>Bacteria</taxon>
        <taxon>Thermotogati</taxon>
        <taxon>Deinococcota</taxon>
        <taxon>Deinococci</taxon>
        <taxon>Deinococcales</taxon>
        <taxon>Deinococcaceae</taxon>
        <taxon>Deinococcus</taxon>
    </lineage>
</organism>
<evidence type="ECO:0000256" key="2">
    <source>
        <dbReference type="SAM" id="Phobius"/>
    </source>
</evidence>
<dbReference type="RefSeq" id="WP_139806438.1">
    <property type="nucleotide sequence ID" value="NZ_FWWU01000004.1"/>
</dbReference>
<feature type="transmembrane region" description="Helical" evidence="2">
    <location>
        <begin position="314"/>
        <end position="337"/>
    </location>
</feature>
<feature type="transmembrane region" description="Helical" evidence="2">
    <location>
        <begin position="401"/>
        <end position="420"/>
    </location>
</feature>
<feature type="compositionally biased region" description="Low complexity" evidence="1">
    <location>
        <begin position="19"/>
        <end position="29"/>
    </location>
</feature>
<feature type="transmembrane region" description="Helical" evidence="2">
    <location>
        <begin position="212"/>
        <end position="230"/>
    </location>
</feature>
<dbReference type="Proteomes" id="UP000192582">
    <property type="component" value="Unassembled WGS sequence"/>
</dbReference>
<proteinExistence type="predicted"/>
<keyword evidence="2" id="KW-1133">Transmembrane helix</keyword>
<feature type="transmembrane region" description="Helical" evidence="2">
    <location>
        <begin position="427"/>
        <end position="447"/>
    </location>
</feature>
<name>A0A1W1UGE4_9DEIO</name>
<evidence type="ECO:0000313" key="3">
    <source>
        <dbReference type="EMBL" id="SMB79881.1"/>
    </source>
</evidence>
<feature type="transmembrane region" description="Helical" evidence="2">
    <location>
        <begin position="275"/>
        <end position="308"/>
    </location>
</feature>
<feature type="transmembrane region" description="Helical" evidence="2">
    <location>
        <begin position="236"/>
        <end position="254"/>
    </location>
</feature>
<feature type="region of interest" description="Disordered" evidence="1">
    <location>
        <begin position="1"/>
        <end position="33"/>
    </location>
</feature>